<comment type="caution">
    <text evidence="1">The sequence shown here is derived from an EMBL/GenBank/DDBJ whole genome shotgun (WGS) entry which is preliminary data.</text>
</comment>
<dbReference type="InterPro" id="IPR029063">
    <property type="entry name" value="SAM-dependent_MTases_sf"/>
</dbReference>
<dbReference type="PANTHER" id="PTHR43861:SF6">
    <property type="entry name" value="METHYLTRANSFERASE TYPE 11"/>
    <property type="match status" value="1"/>
</dbReference>
<keyword evidence="2" id="KW-1185">Reference proteome</keyword>
<dbReference type="CDD" id="cd02440">
    <property type="entry name" value="AdoMet_MTases"/>
    <property type="match status" value="1"/>
</dbReference>
<proteinExistence type="predicted"/>
<keyword evidence="1" id="KW-0489">Methyltransferase</keyword>
<name>A0A3P3W1H6_9FLAO</name>
<dbReference type="Pfam" id="PF13489">
    <property type="entry name" value="Methyltransf_23"/>
    <property type="match status" value="1"/>
</dbReference>
<dbReference type="RefSeq" id="WP_125019832.1">
    <property type="nucleotide sequence ID" value="NZ_RQVQ01000037.1"/>
</dbReference>
<dbReference type="OrthoDB" id="2370471at2"/>
<evidence type="ECO:0000313" key="2">
    <source>
        <dbReference type="Proteomes" id="UP000275719"/>
    </source>
</evidence>
<dbReference type="EMBL" id="RQVQ01000037">
    <property type="protein sequence ID" value="RRJ88901.1"/>
    <property type="molecule type" value="Genomic_DNA"/>
</dbReference>
<accession>A0A3P3W1H6</accession>
<sequence length="282" mass="33214">MFHFNKKFIDVKDHSISKESFELFEDSEYELLKTNPFPVLSELGKYYESEDYISHTDGSRNLFEKVYQTVKKKTLNDKISWIKSFKKSTISILDIGCGTGDFLFRTKEEGWNVFGFEPNEKAKAISKSKNINLIDDLDSYQKHSFDVITMWHVLEHVPDLDKQIKQIKTLLKPDGLLIIAVPNYKSYDASFYKSDWAAYDVPRHLWHFSKTSIKKIFQNYQMQLIHIKPMYFDSFYVSLLSEKYRSGKMNLLRAFYIGVISNLKGKSTKEYSSHVYFLENLK</sequence>
<organism evidence="1 2">
    <name type="scientific">Paenimyroides tangerinum</name>
    <dbReference type="NCBI Taxonomy" id="2488728"/>
    <lineage>
        <taxon>Bacteria</taxon>
        <taxon>Pseudomonadati</taxon>
        <taxon>Bacteroidota</taxon>
        <taxon>Flavobacteriia</taxon>
        <taxon>Flavobacteriales</taxon>
        <taxon>Flavobacteriaceae</taxon>
        <taxon>Paenimyroides</taxon>
    </lineage>
</organism>
<protein>
    <submittedName>
        <fullName evidence="1">Class I SAM-dependent methyltransferase</fullName>
    </submittedName>
</protein>
<dbReference type="GO" id="GO:0032259">
    <property type="term" value="P:methylation"/>
    <property type="evidence" value="ECO:0007669"/>
    <property type="project" value="UniProtKB-KW"/>
</dbReference>
<evidence type="ECO:0000313" key="1">
    <source>
        <dbReference type="EMBL" id="RRJ88901.1"/>
    </source>
</evidence>
<dbReference type="Proteomes" id="UP000275719">
    <property type="component" value="Unassembled WGS sequence"/>
</dbReference>
<keyword evidence="1" id="KW-0808">Transferase</keyword>
<dbReference type="SUPFAM" id="SSF53335">
    <property type="entry name" value="S-adenosyl-L-methionine-dependent methyltransferases"/>
    <property type="match status" value="1"/>
</dbReference>
<dbReference type="PANTHER" id="PTHR43861">
    <property type="entry name" value="TRANS-ACONITATE 2-METHYLTRANSFERASE-RELATED"/>
    <property type="match status" value="1"/>
</dbReference>
<dbReference type="AlphaFoldDB" id="A0A3P3W1H6"/>
<dbReference type="Gene3D" id="3.40.50.150">
    <property type="entry name" value="Vaccinia Virus protein VP39"/>
    <property type="match status" value="1"/>
</dbReference>
<reference evidence="1 2" key="1">
    <citation type="submission" date="2018-11" db="EMBL/GenBank/DDBJ databases">
        <title>Flavobacterium sp. nov., YIM 102701-2 draft genome.</title>
        <authorList>
            <person name="Li G."/>
            <person name="Jiang Y."/>
        </authorList>
    </citation>
    <scope>NUCLEOTIDE SEQUENCE [LARGE SCALE GENOMIC DNA]</scope>
    <source>
        <strain evidence="1 2">YIM 102701-2</strain>
    </source>
</reference>
<gene>
    <name evidence="1" type="ORF">EG240_13200</name>
</gene>
<dbReference type="GO" id="GO:0008168">
    <property type="term" value="F:methyltransferase activity"/>
    <property type="evidence" value="ECO:0007669"/>
    <property type="project" value="UniProtKB-KW"/>
</dbReference>